<dbReference type="NCBIfam" id="TIGR00698">
    <property type="entry name" value="YeiH family putative sulfate export transporter"/>
    <property type="match status" value="1"/>
</dbReference>
<feature type="transmembrane region" description="Helical" evidence="7">
    <location>
        <begin position="98"/>
        <end position="120"/>
    </location>
</feature>
<evidence type="ECO:0000256" key="4">
    <source>
        <dbReference type="ARBA" id="ARBA00022692"/>
    </source>
</evidence>
<dbReference type="EMBL" id="JBGFFX010000006">
    <property type="protein sequence ID" value="MEY8771006.1"/>
    <property type="molecule type" value="Genomic_DNA"/>
</dbReference>
<keyword evidence="3" id="KW-1003">Cell membrane</keyword>
<accession>A0ABV4E7W9</accession>
<feature type="transmembrane region" description="Helical" evidence="7">
    <location>
        <begin position="41"/>
        <end position="60"/>
    </location>
</feature>
<evidence type="ECO:0000256" key="5">
    <source>
        <dbReference type="ARBA" id="ARBA00022989"/>
    </source>
</evidence>
<feature type="transmembrane region" description="Helical" evidence="7">
    <location>
        <begin position="261"/>
        <end position="281"/>
    </location>
</feature>
<keyword evidence="5 7" id="KW-1133">Transmembrane helix</keyword>
<evidence type="ECO:0000313" key="9">
    <source>
        <dbReference type="Proteomes" id="UP001565243"/>
    </source>
</evidence>
<comment type="subcellular location">
    <subcellularLocation>
        <location evidence="1">Cell membrane</location>
        <topology evidence="1">Multi-pass membrane protein</topology>
    </subcellularLocation>
</comment>
<keyword evidence="9" id="KW-1185">Reference proteome</keyword>
<organism evidence="8 9">
    <name type="scientific">Erwinia aeris</name>
    <dbReference type="NCBI Taxonomy" id="3239803"/>
    <lineage>
        <taxon>Bacteria</taxon>
        <taxon>Pseudomonadati</taxon>
        <taxon>Pseudomonadota</taxon>
        <taxon>Gammaproteobacteria</taxon>
        <taxon>Enterobacterales</taxon>
        <taxon>Erwiniaceae</taxon>
        <taxon>Erwinia</taxon>
    </lineage>
</organism>
<keyword evidence="6 7" id="KW-0472">Membrane</keyword>
<feature type="transmembrane region" description="Helical" evidence="7">
    <location>
        <begin position="161"/>
        <end position="182"/>
    </location>
</feature>
<dbReference type="PANTHER" id="PTHR30106:SF2">
    <property type="entry name" value="UPF0324 INNER MEMBRANE PROTEIN YEIH"/>
    <property type="match status" value="1"/>
</dbReference>
<protein>
    <submittedName>
        <fullName evidence="8">YeiH family protein</fullName>
    </submittedName>
</protein>
<feature type="transmembrane region" description="Helical" evidence="7">
    <location>
        <begin position="319"/>
        <end position="341"/>
    </location>
</feature>
<evidence type="ECO:0000256" key="3">
    <source>
        <dbReference type="ARBA" id="ARBA00022475"/>
    </source>
</evidence>
<feature type="transmembrane region" description="Helical" evidence="7">
    <location>
        <begin position="132"/>
        <end position="149"/>
    </location>
</feature>
<evidence type="ECO:0000256" key="7">
    <source>
        <dbReference type="SAM" id="Phobius"/>
    </source>
</evidence>
<comment type="similarity">
    <text evidence="2">Belongs to the UPF0324 family.</text>
</comment>
<proteinExistence type="inferred from homology"/>
<dbReference type="Proteomes" id="UP001565243">
    <property type="component" value="Unassembled WGS sequence"/>
</dbReference>
<evidence type="ECO:0000313" key="8">
    <source>
        <dbReference type="EMBL" id="MEY8771006.1"/>
    </source>
</evidence>
<gene>
    <name evidence="8" type="ORF">AB6T85_11300</name>
</gene>
<sequence>MAELAFPSSRPLRYGAGLGLAMLLAAAALQAGNLPVLKTAGLGTLTLAMLLGIVAGNTVYGRLAARCGTGVHFAKQQLLRLGIMLYGFRLTFQQLADIGLSGVLTDLLLLTSTFLLACWLGRRVLHLDRDTAWLIGAGSSICGAAAIMATEPVIKAEPQKVAVAVATVVLFGTLGIFLYPLLWHELAALLPGLTPTQWGIFTGSTLHEVAQVVAAGHAVSAETENAAVITKMLRVMMLAPFLLLLSRFVRADDSGGGEVSFPWFALGFIGVALFNSLHLLPPSLVSGLNELDNFLLAVAMAALGLTTQFSLLKKAGLRPLLLGLLLFVWLLLGGGAINLAIQHLLA</sequence>
<comment type="caution">
    <text evidence="8">The sequence shown here is derived from an EMBL/GenBank/DDBJ whole genome shotgun (WGS) entry which is preliminary data.</text>
</comment>
<feature type="transmembrane region" description="Helical" evidence="7">
    <location>
        <begin position="232"/>
        <end position="249"/>
    </location>
</feature>
<dbReference type="Pfam" id="PF03601">
    <property type="entry name" value="Cons_hypoth698"/>
    <property type="match status" value="1"/>
</dbReference>
<evidence type="ECO:0000256" key="2">
    <source>
        <dbReference type="ARBA" id="ARBA00007977"/>
    </source>
</evidence>
<reference evidence="8 9" key="1">
    <citation type="submission" date="2024-07" db="EMBL/GenBank/DDBJ databases">
        <authorList>
            <person name="Hebao G."/>
        </authorList>
    </citation>
    <scope>NUCLEOTIDE SEQUENCE [LARGE SCALE GENOMIC DNA]</scope>
    <source>
        <strain evidence="8 9">ACCC 02193</strain>
    </source>
</reference>
<evidence type="ECO:0000256" key="6">
    <source>
        <dbReference type="ARBA" id="ARBA00023136"/>
    </source>
</evidence>
<dbReference type="PANTHER" id="PTHR30106">
    <property type="entry name" value="INNER MEMBRANE PROTEIN YEIH-RELATED"/>
    <property type="match status" value="1"/>
</dbReference>
<name>A0ABV4E7W9_9GAMM</name>
<dbReference type="InterPro" id="IPR004630">
    <property type="entry name" value="UPF0324_YeiH-like"/>
</dbReference>
<feature type="transmembrane region" description="Helical" evidence="7">
    <location>
        <begin position="293"/>
        <end position="312"/>
    </location>
</feature>
<keyword evidence="4 7" id="KW-0812">Transmembrane</keyword>
<dbReference type="InterPro" id="IPR018383">
    <property type="entry name" value="UPF0324_pro"/>
</dbReference>
<dbReference type="RefSeq" id="WP_253459927.1">
    <property type="nucleotide sequence ID" value="NZ_JBGFFX010000006.1"/>
</dbReference>
<evidence type="ECO:0000256" key="1">
    <source>
        <dbReference type="ARBA" id="ARBA00004651"/>
    </source>
</evidence>